<evidence type="ECO:0000313" key="1">
    <source>
        <dbReference type="EMBL" id="QUC67808.1"/>
    </source>
</evidence>
<dbReference type="EMBL" id="CP068393">
    <property type="protein sequence ID" value="QUC67808.1"/>
    <property type="molecule type" value="Genomic_DNA"/>
</dbReference>
<dbReference type="Proteomes" id="UP000682782">
    <property type="component" value="Chromosome"/>
</dbReference>
<proteinExistence type="predicted"/>
<evidence type="ECO:0000313" key="2">
    <source>
        <dbReference type="Proteomes" id="UP000682782"/>
    </source>
</evidence>
<gene>
    <name evidence="1" type="ORF">JYE49_03650</name>
</gene>
<keyword evidence="2" id="KW-1185">Reference proteome</keyword>
<organism evidence="1 2">
    <name type="scientific">Aristaeella hokkaidonensis</name>
    <dbReference type="NCBI Taxonomy" id="3046382"/>
    <lineage>
        <taxon>Bacteria</taxon>
        <taxon>Bacillati</taxon>
        <taxon>Bacillota</taxon>
        <taxon>Clostridia</taxon>
        <taxon>Eubacteriales</taxon>
        <taxon>Aristaeellaceae</taxon>
        <taxon>Aristaeella</taxon>
    </lineage>
</organism>
<name>A0AC61NM22_9FIRM</name>
<sequence length="409" mass="47627">MTRERLNELLKVTGDLIPEAMEEHIGDLETDAKELLPRETLLEVLNTNQVPEAKQQALLDALDAANAVPELVELAHIMAQDAVRGLVRCHAVEFYQPLPDCLTGFAREAYAFLYTQLCVLEGRKALRARGIPEKYDEDIPERMTRKQLKKYVETGDINFDDYPWDMNFYCCQIFFLDRFYFIPYRWGGSPEAWRNQETGEVVALWHAGVRVRRDGQIDGVNGVRDPEAFTTEFMETEDAVWGNRVLPEGRISPEIVMLDKKIWRKALGDDDFLLALHIPGGEGYTPERVRSSCEQALAFYDRYYPEYNYIGFWSESWLYDPGLREIVKPDRNIVRVQKQFYCYPVEEGDRMIRLEVLGDEHADHRKLTPRNSLERGMFAVWDRGDRFHTTGMFLLREEVSRIGEDPYET</sequence>
<protein>
    <submittedName>
        <fullName evidence="1">Uncharacterized protein</fullName>
    </submittedName>
</protein>
<reference evidence="1" key="1">
    <citation type="submission" date="2021-01" db="EMBL/GenBank/DDBJ databases">
        <title>Complete genome sequence of Clostridiales bacterium R-7.</title>
        <authorList>
            <person name="Mahoney-Kurpe S.C."/>
            <person name="Palevich N."/>
            <person name="Koike S."/>
            <person name="Moon C.D."/>
            <person name="Attwood G.T."/>
        </authorList>
    </citation>
    <scope>NUCLEOTIDE SEQUENCE</scope>
    <source>
        <strain evidence="1">R-7</strain>
    </source>
</reference>
<accession>A0AC61NM22</accession>